<evidence type="ECO:0000256" key="7">
    <source>
        <dbReference type="ARBA" id="ARBA00023237"/>
    </source>
</evidence>
<dbReference type="GO" id="GO:0015562">
    <property type="term" value="F:efflux transmembrane transporter activity"/>
    <property type="evidence" value="ECO:0007669"/>
    <property type="project" value="InterPro"/>
</dbReference>
<keyword evidence="11" id="KW-1185">Reference proteome</keyword>
<dbReference type="Proteomes" id="UP000199060">
    <property type="component" value="Unassembled WGS sequence"/>
</dbReference>
<organism evidence="10 11">
    <name type="scientific">Algoriphagus faecimaris</name>
    <dbReference type="NCBI Taxonomy" id="686796"/>
    <lineage>
        <taxon>Bacteria</taxon>
        <taxon>Pseudomonadati</taxon>
        <taxon>Bacteroidota</taxon>
        <taxon>Cytophagia</taxon>
        <taxon>Cytophagales</taxon>
        <taxon>Cyclobacteriaceae</taxon>
        <taxon>Algoriphagus</taxon>
    </lineage>
</organism>
<evidence type="ECO:0000256" key="9">
    <source>
        <dbReference type="SAM" id="SignalP"/>
    </source>
</evidence>
<dbReference type="AlphaFoldDB" id="A0A1G6RIY0"/>
<dbReference type="GO" id="GO:0015288">
    <property type="term" value="F:porin activity"/>
    <property type="evidence" value="ECO:0007669"/>
    <property type="project" value="TreeGrafter"/>
</dbReference>
<dbReference type="STRING" id="686796.SAMN04488104_10138"/>
<dbReference type="Gene3D" id="1.20.1600.10">
    <property type="entry name" value="Outer membrane efflux proteins (OEP)"/>
    <property type="match status" value="1"/>
</dbReference>
<keyword evidence="4" id="KW-1134">Transmembrane beta strand</keyword>
<dbReference type="OrthoDB" id="9811587at2"/>
<feature type="chain" id="PRO_5011579972" evidence="9">
    <location>
        <begin position="21"/>
        <end position="447"/>
    </location>
</feature>
<evidence type="ECO:0000256" key="3">
    <source>
        <dbReference type="ARBA" id="ARBA00022448"/>
    </source>
</evidence>
<keyword evidence="6" id="KW-0472">Membrane</keyword>
<dbReference type="GO" id="GO:0009279">
    <property type="term" value="C:cell outer membrane"/>
    <property type="evidence" value="ECO:0007669"/>
    <property type="project" value="UniProtKB-SubCell"/>
</dbReference>
<sequence>MKKLLLGLAFSVSGFFSAHSQQLTGPIDLESAVKIALENNLTLKRSELNQLSNEATLLQSQGARLPSLSSGASTGYRWGRSINPVTNLFETQRIGNINVSANSNATLFAGQRLTNSINQAKIDLEAGTYNIEATKNTITLNVINLYINIVFNREQAKIAERQLATTREQLDRTTRLVDAGSLPLADRLDLEAQVATNELEVINAYQSLNLSKLNLAQALQIPYTEDFEIIEPKLEINEGLTLTEDASSIFAAAVDNMPEIKAAEASLESARLGVKIAKGQFYPTLGVGANLFSNYVDRAAPGREPDPLGQQIQNNLSQSVNLQLNIPIFSQFNNKANLQRARVQERLAEIAQQEAENQLRQDIETAYNNALAAEQSYQASLTRVKSLEESFRISQQRFDLGAINSVDFQVSQANFFNAQADLINAKYTYIFRVKVLDFYLGNPINLN</sequence>
<keyword evidence="3" id="KW-0813">Transport</keyword>
<evidence type="ECO:0000256" key="4">
    <source>
        <dbReference type="ARBA" id="ARBA00022452"/>
    </source>
</evidence>
<dbReference type="InterPro" id="IPR003423">
    <property type="entry name" value="OMP_efflux"/>
</dbReference>
<dbReference type="Pfam" id="PF02321">
    <property type="entry name" value="OEP"/>
    <property type="match status" value="2"/>
</dbReference>
<evidence type="ECO:0000313" key="10">
    <source>
        <dbReference type="EMBL" id="SDD04518.1"/>
    </source>
</evidence>
<feature type="signal peptide" evidence="9">
    <location>
        <begin position="1"/>
        <end position="20"/>
    </location>
</feature>
<accession>A0A1G6RIY0</accession>
<evidence type="ECO:0000256" key="8">
    <source>
        <dbReference type="SAM" id="Coils"/>
    </source>
</evidence>
<evidence type="ECO:0000313" key="11">
    <source>
        <dbReference type="Proteomes" id="UP000199060"/>
    </source>
</evidence>
<dbReference type="PANTHER" id="PTHR30026:SF20">
    <property type="entry name" value="OUTER MEMBRANE PROTEIN TOLC"/>
    <property type="match status" value="1"/>
</dbReference>
<gene>
    <name evidence="10" type="ORF">SAMN04488104_10138</name>
</gene>
<reference evidence="11" key="1">
    <citation type="submission" date="2016-10" db="EMBL/GenBank/DDBJ databases">
        <authorList>
            <person name="Varghese N."/>
            <person name="Submissions S."/>
        </authorList>
    </citation>
    <scope>NUCLEOTIDE SEQUENCE [LARGE SCALE GENOMIC DNA]</scope>
    <source>
        <strain evidence="11">DSM 23095</strain>
    </source>
</reference>
<keyword evidence="8" id="KW-0175">Coiled coil</keyword>
<dbReference type="SUPFAM" id="SSF56954">
    <property type="entry name" value="Outer membrane efflux proteins (OEP)"/>
    <property type="match status" value="1"/>
</dbReference>
<keyword evidence="9" id="KW-0732">Signal</keyword>
<keyword evidence="7" id="KW-0998">Cell outer membrane</keyword>
<evidence type="ECO:0000256" key="2">
    <source>
        <dbReference type="ARBA" id="ARBA00007613"/>
    </source>
</evidence>
<feature type="coiled-coil region" evidence="8">
    <location>
        <begin position="34"/>
        <end position="61"/>
    </location>
</feature>
<dbReference type="EMBL" id="FNAC01000013">
    <property type="protein sequence ID" value="SDD04518.1"/>
    <property type="molecule type" value="Genomic_DNA"/>
</dbReference>
<evidence type="ECO:0000256" key="6">
    <source>
        <dbReference type="ARBA" id="ARBA00023136"/>
    </source>
</evidence>
<comment type="similarity">
    <text evidence="2">Belongs to the outer membrane factor (OMF) (TC 1.B.17) family.</text>
</comment>
<dbReference type="InterPro" id="IPR051906">
    <property type="entry name" value="TolC-like"/>
</dbReference>
<dbReference type="PANTHER" id="PTHR30026">
    <property type="entry name" value="OUTER MEMBRANE PROTEIN TOLC"/>
    <property type="match status" value="1"/>
</dbReference>
<evidence type="ECO:0000256" key="1">
    <source>
        <dbReference type="ARBA" id="ARBA00004442"/>
    </source>
</evidence>
<evidence type="ECO:0000256" key="5">
    <source>
        <dbReference type="ARBA" id="ARBA00022692"/>
    </source>
</evidence>
<protein>
    <submittedName>
        <fullName evidence="10">Outer membrane protein</fullName>
    </submittedName>
</protein>
<proteinExistence type="inferred from homology"/>
<feature type="coiled-coil region" evidence="8">
    <location>
        <begin position="333"/>
        <end position="361"/>
    </location>
</feature>
<dbReference type="GO" id="GO:1990281">
    <property type="term" value="C:efflux pump complex"/>
    <property type="evidence" value="ECO:0007669"/>
    <property type="project" value="TreeGrafter"/>
</dbReference>
<name>A0A1G6RIY0_9BACT</name>
<comment type="subcellular location">
    <subcellularLocation>
        <location evidence="1">Cell outer membrane</location>
    </subcellularLocation>
</comment>
<keyword evidence="5" id="KW-0812">Transmembrane</keyword>
<dbReference type="RefSeq" id="WP_087941001.1">
    <property type="nucleotide sequence ID" value="NZ_FNAC01000013.1"/>
</dbReference>